<feature type="coiled-coil region" evidence="1">
    <location>
        <begin position="33"/>
        <end position="67"/>
    </location>
</feature>
<keyword evidence="1" id="KW-0175">Coiled coil</keyword>
<name>A0AAD7PDW2_QUISA</name>
<gene>
    <name evidence="2" type="ORF">O6P43_027385</name>
</gene>
<sequence>MIKKSGVFILGSGKDVEVKFPVSSGRHDVPASYTQAEDKVRMLKWERANIEADIQREQQLLDHAMANFPRKA</sequence>
<dbReference type="PANTHER" id="PTHR33566:SF9">
    <property type="entry name" value="DEFECTIVE IN MERISTEM SILENCING PROTEIN"/>
    <property type="match status" value="1"/>
</dbReference>
<evidence type="ECO:0000313" key="2">
    <source>
        <dbReference type="EMBL" id="KAJ7951314.1"/>
    </source>
</evidence>
<dbReference type="KEGG" id="qsa:O6P43_027385"/>
<comment type="caution">
    <text evidence="2">The sequence shown here is derived from an EMBL/GenBank/DDBJ whole genome shotgun (WGS) entry which is preliminary data.</text>
</comment>
<protein>
    <submittedName>
        <fullName evidence="2">Protein DEFECTIVE IN MERISTEM SILENCING 3</fullName>
    </submittedName>
</protein>
<proteinExistence type="predicted"/>
<evidence type="ECO:0000313" key="3">
    <source>
        <dbReference type="Proteomes" id="UP001163823"/>
    </source>
</evidence>
<dbReference type="Proteomes" id="UP001163823">
    <property type="component" value="Chromosome 11"/>
</dbReference>
<evidence type="ECO:0000256" key="1">
    <source>
        <dbReference type="SAM" id="Coils"/>
    </source>
</evidence>
<dbReference type="EMBL" id="JARAOO010000011">
    <property type="protein sequence ID" value="KAJ7951314.1"/>
    <property type="molecule type" value="Genomic_DNA"/>
</dbReference>
<organism evidence="2 3">
    <name type="scientific">Quillaja saponaria</name>
    <name type="common">Soap bark tree</name>
    <dbReference type="NCBI Taxonomy" id="32244"/>
    <lineage>
        <taxon>Eukaryota</taxon>
        <taxon>Viridiplantae</taxon>
        <taxon>Streptophyta</taxon>
        <taxon>Embryophyta</taxon>
        <taxon>Tracheophyta</taxon>
        <taxon>Spermatophyta</taxon>
        <taxon>Magnoliopsida</taxon>
        <taxon>eudicotyledons</taxon>
        <taxon>Gunneridae</taxon>
        <taxon>Pentapetalae</taxon>
        <taxon>rosids</taxon>
        <taxon>fabids</taxon>
        <taxon>Fabales</taxon>
        <taxon>Quillajaceae</taxon>
        <taxon>Quillaja</taxon>
    </lineage>
</organism>
<reference evidence="2" key="1">
    <citation type="journal article" date="2023" name="Science">
        <title>Elucidation of the pathway for biosynthesis of saponin adjuvants from the soapbark tree.</title>
        <authorList>
            <person name="Reed J."/>
            <person name="Orme A."/>
            <person name="El-Demerdash A."/>
            <person name="Owen C."/>
            <person name="Martin L.B.B."/>
            <person name="Misra R.C."/>
            <person name="Kikuchi S."/>
            <person name="Rejzek M."/>
            <person name="Martin A.C."/>
            <person name="Harkess A."/>
            <person name="Leebens-Mack J."/>
            <person name="Louveau T."/>
            <person name="Stephenson M.J."/>
            <person name="Osbourn A."/>
        </authorList>
    </citation>
    <scope>NUCLEOTIDE SEQUENCE</scope>
    <source>
        <strain evidence="2">S10</strain>
    </source>
</reference>
<keyword evidence="3" id="KW-1185">Reference proteome</keyword>
<dbReference type="AlphaFoldDB" id="A0AAD7PDW2"/>
<dbReference type="PANTHER" id="PTHR33566">
    <property type="entry name" value="EN/SPM-LIKE TRANSPOSON-RELATED"/>
    <property type="match status" value="1"/>
</dbReference>
<accession>A0AAD7PDW2</accession>